<gene>
    <name evidence="4" type="ORF">PIB30_059576</name>
</gene>
<dbReference type="InterPro" id="IPR050502">
    <property type="entry name" value="Euk_RNA-bind_prot"/>
</dbReference>
<dbReference type="SUPFAM" id="SSF54928">
    <property type="entry name" value="RNA-binding domain, RBD"/>
    <property type="match status" value="1"/>
</dbReference>
<dbReference type="InterPro" id="IPR012677">
    <property type="entry name" value="Nucleotide-bd_a/b_plait_sf"/>
</dbReference>
<dbReference type="PROSITE" id="PS50102">
    <property type="entry name" value="RRM"/>
    <property type="match status" value="1"/>
</dbReference>
<accession>A0ABU6SLM1</accession>
<evidence type="ECO:0000259" key="3">
    <source>
        <dbReference type="PROSITE" id="PS50102"/>
    </source>
</evidence>
<evidence type="ECO:0000256" key="2">
    <source>
        <dbReference type="PROSITE-ProRule" id="PRU00176"/>
    </source>
</evidence>
<name>A0ABU6SLM1_9FABA</name>
<feature type="domain" description="RRM" evidence="3">
    <location>
        <begin position="59"/>
        <end position="122"/>
    </location>
</feature>
<organism evidence="4 5">
    <name type="scientific">Stylosanthes scabra</name>
    <dbReference type="NCBI Taxonomy" id="79078"/>
    <lineage>
        <taxon>Eukaryota</taxon>
        <taxon>Viridiplantae</taxon>
        <taxon>Streptophyta</taxon>
        <taxon>Embryophyta</taxon>
        <taxon>Tracheophyta</taxon>
        <taxon>Spermatophyta</taxon>
        <taxon>Magnoliopsida</taxon>
        <taxon>eudicotyledons</taxon>
        <taxon>Gunneridae</taxon>
        <taxon>Pentapetalae</taxon>
        <taxon>rosids</taxon>
        <taxon>fabids</taxon>
        <taxon>Fabales</taxon>
        <taxon>Fabaceae</taxon>
        <taxon>Papilionoideae</taxon>
        <taxon>50 kb inversion clade</taxon>
        <taxon>dalbergioids sensu lato</taxon>
        <taxon>Dalbergieae</taxon>
        <taxon>Pterocarpus clade</taxon>
        <taxon>Stylosanthes</taxon>
    </lineage>
</organism>
<dbReference type="InterPro" id="IPR000504">
    <property type="entry name" value="RRM_dom"/>
</dbReference>
<dbReference type="InterPro" id="IPR035979">
    <property type="entry name" value="RBD_domain_sf"/>
</dbReference>
<dbReference type="PANTHER" id="PTHR48025">
    <property type="entry name" value="OS02G0815200 PROTEIN"/>
    <property type="match status" value="1"/>
</dbReference>
<dbReference type="Proteomes" id="UP001341840">
    <property type="component" value="Unassembled WGS sequence"/>
</dbReference>
<dbReference type="Pfam" id="PF00076">
    <property type="entry name" value="RRM_1"/>
    <property type="match status" value="1"/>
</dbReference>
<keyword evidence="5" id="KW-1185">Reference proteome</keyword>
<reference evidence="4 5" key="1">
    <citation type="journal article" date="2023" name="Plants (Basel)">
        <title>Bridging the Gap: Combining Genomics and Transcriptomics Approaches to Understand Stylosanthes scabra, an Orphan Legume from the Brazilian Caatinga.</title>
        <authorList>
            <person name="Ferreira-Neto J.R.C."/>
            <person name="da Silva M.D."/>
            <person name="Binneck E."/>
            <person name="de Melo N.F."/>
            <person name="da Silva R.H."/>
            <person name="de Melo A.L.T.M."/>
            <person name="Pandolfi V."/>
            <person name="Bustamante F.O."/>
            <person name="Brasileiro-Vidal A.C."/>
            <person name="Benko-Iseppon A.M."/>
        </authorList>
    </citation>
    <scope>NUCLEOTIDE SEQUENCE [LARGE SCALE GENOMIC DNA]</scope>
    <source>
        <tissue evidence="4">Leaves</tissue>
    </source>
</reference>
<proteinExistence type="predicted"/>
<dbReference type="SMART" id="SM00360">
    <property type="entry name" value="RRM"/>
    <property type="match status" value="1"/>
</dbReference>
<evidence type="ECO:0000313" key="5">
    <source>
        <dbReference type="Proteomes" id="UP001341840"/>
    </source>
</evidence>
<keyword evidence="1 2" id="KW-0694">RNA-binding</keyword>
<dbReference type="Gene3D" id="3.30.70.330">
    <property type="match status" value="1"/>
</dbReference>
<comment type="caution">
    <text evidence="4">The sequence shown here is derived from an EMBL/GenBank/DDBJ whole genome shotgun (WGS) entry which is preliminary data.</text>
</comment>
<dbReference type="PANTHER" id="PTHR48025:SF1">
    <property type="entry name" value="RRM DOMAIN-CONTAINING PROTEIN"/>
    <property type="match status" value="1"/>
</dbReference>
<sequence length="177" mass="20129">MLRNCFCRATKIKNTKSEVPVVIDAATKRKNCNGGKENGGDLGRRRQWRLKAPQLLPDFKLFVGNLPFSVDSAQLAELFETVGIAEVVEVIYHEMIERSRCFGFVTMSSVKEAEAAKQQIDGYGDWKSVYEDSVAWRWFNPKGEYSVRSFTEAMITKTLGTPTMKHTFCKTEPSMRD</sequence>
<evidence type="ECO:0000256" key="1">
    <source>
        <dbReference type="ARBA" id="ARBA00022884"/>
    </source>
</evidence>
<dbReference type="EMBL" id="JASCZI010060929">
    <property type="protein sequence ID" value="MED6136843.1"/>
    <property type="molecule type" value="Genomic_DNA"/>
</dbReference>
<protein>
    <recommendedName>
        <fullName evidence="3">RRM domain-containing protein</fullName>
    </recommendedName>
</protein>
<evidence type="ECO:0000313" key="4">
    <source>
        <dbReference type="EMBL" id="MED6136843.1"/>
    </source>
</evidence>